<evidence type="ECO:0000313" key="1">
    <source>
        <dbReference type="EMBL" id="KAJ7006818.1"/>
    </source>
</evidence>
<organism evidence="1 2">
    <name type="scientific">Populus alba x Populus x berolinensis</name>
    <dbReference type="NCBI Taxonomy" id="444605"/>
    <lineage>
        <taxon>Eukaryota</taxon>
        <taxon>Viridiplantae</taxon>
        <taxon>Streptophyta</taxon>
        <taxon>Embryophyta</taxon>
        <taxon>Tracheophyta</taxon>
        <taxon>Spermatophyta</taxon>
        <taxon>Magnoliopsida</taxon>
        <taxon>eudicotyledons</taxon>
        <taxon>Gunneridae</taxon>
        <taxon>Pentapetalae</taxon>
        <taxon>rosids</taxon>
        <taxon>fabids</taxon>
        <taxon>Malpighiales</taxon>
        <taxon>Salicaceae</taxon>
        <taxon>Saliceae</taxon>
        <taxon>Populus</taxon>
    </lineage>
</organism>
<sequence length="46" mass="5068">MAHGTWGRGSSYLFAGHLPLPMPWCSIFSIGPLFQVPTRSKPPPMI</sequence>
<dbReference type="Proteomes" id="UP001164929">
    <property type="component" value="Chromosome 2"/>
</dbReference>
<name>A0AAD6WBN2_9ROSI</name>
<proteinExistence type="predicted"/>
<protein>
    <submittedName>
        <fullName evidence="1">Uncharacterized protein</fullName>
    </submittedName>
</protein>
<comment type="caution">
    <text evidence="1">The sequence shown here is derived from an EMBL/GenBank/DDBJ whole genome shotgun (WGS) entry which is preliminary data.</text>
</comment>
<dbReference type="EMBL" id="JAQIZT010000002">
    <property type="protein sequence ID" value="KAJ7006818.1"/>
    <property type="molecule type" value="Genomic_DNA"/>
</dbReference>
<evidence type="ECO:0000313" key="2">
    <source>
        <dbReference type="Proteomes" id="UP001164929"/>
    </source>
</evidence>
<accession>A0AAD6WBN2</accession>
<reference evidence="1" key="1">
    <citation type="journal article" date="2023" name="Mol. Ecol. Resour.">
        <title>Chromosome-level genome assembly of a triploid poplar Populus alba 'Berolinensis'.</title>
        <authorList>
            <person name="Chen S."/>
            <person name="Yu Y."/>
            <person name="Wang X."/>
            <person name="Wang S."/>
            <person name="Zhang T."/>
            <person name="Zhou Y."/>
            <person name="He R."/>
            <person name="Meng N."/>
            <person name="Wang Y."/>
            <person name="Liu W."/>
            <person name="Liu Z."/>
            <person name="Liu J."/>
            <person name="Guo Q."/>
            <person name="Huang H."/>
            <person name="Sederoff R.R."/>
            <person name="Wang G."/>
            <person name="Qu G."/>
            <person name="Chen S."/>
        </authorList>
    </citation>
    <scope>NUCLEOTIDE SEQUENCE</scope>
    <source>
        <strain evidence="1">SC-2020</strain>
    </source>
</reference>
<dbReference type="AlphaFoldDB" id="A0AAD6WBN2"/>
<keyword evidence="2" id="KW-1185">Reference proteome</keyword>
<gene>
    <name evidence="1" type="ORF">NC653_006005</name>
</gene>